<comment type="caution">
    <text evidence="5">The sequence shown here is derived from an EMBL/GenBank/DDBJ whole genome shotgun (WGS) entry which is preliminary data.</text>
</comment>
<dbReference type="Proteomes" id="UP001202328">
    <property type="component" value="Unassembled WGS sequence"/>
</dbReference>
<dbReference type="Gene3D" id="1.25.40.20">
    <property type="entry name" value="Ankyrin repeat-containing domain"/>
    <property type="match status" value="1"/>
</dbReference>
<keyword evidence="1" id="KW-0040">ANK repeat</keyword>
<keyword evidence="2" id="KW-0812">Transmembrane</keyword>
<dbReference type="PROSITE" id="PS50297">
    <property type="entry name" value="ANK_REP_REGION"/>
    <property type="match status" value="1"/>
</dbReference>
<dbReference type="Pfam" id="PF12796">
    <property type="entry name" value="Ank_2"/>
    <property type="match status" value="1"/>
</dbReference>
<keyword evidence="2" id="KW-1133">Transmembrane helix</keyword>
<name>A0AAD4SY66_9MAGN</name>
<dbReference type="InterPro" id="IPR025314">
    <property type="entry name" value="DUF4219"/>
</dbReference>
<dbReference type="PROSITE" id="PS50088">
    <property type="entry name" value="ANK_REPEAT"/>
    <property type="match status" value="1"/>
</dbReference>
<keyword evidence="6" id="KW-1185">Reference proteome</keyword>
<feature type="domain" description="DUF4219" evidence="3">
    <location>
        <begin position="21"/>
        <end position="44"/>
    </location>
</feature>
<proteinExistence type="predicted"/>
<dbReference type="EMBL" id="JAJJMB010007708">
    <property type="protein sequence ID" value="KAI3928497.1"/>
    <property type="molecule type" value="Genomic_DNA"/>
</dbReference>
<dbReference type="InterPro" id="IPR036770">
    <property type="entry name" value="Ankyrin_rpt-contain_sf"/>
</dbReference>
<evidence type="ECO:0000259" key="3">
    <source>
        <dbReference type="Pfam" id="PF13961"/>
    </source>
</evidence>
<evidence type="ECO:0008006" key="7">
    <source>
        <dbReference type="Google" id="ProtNLM"/>
    </source>
</evidence>
<feature type="transmembrane region" description="Helical" evidence="2">
    <location>
        <begin position="620"/>
        <end position="638"/>
    </location>
</feature>
<keyword evidence="2" id="KW-0472">Membrane</keyword>
<dbReference type="PANTHER" id="PTHR24177:SF365">
    <property type="entry name" value="ANKYRIN REPEAT-CONTAINING PROTEIN NPR4-LIKE ISOFORM X1"/>
    <property type="match status" value="1"/>
</dbReference>
<dbReference type="GO" id="GO:0016020">
    <property type="term" value="C:membrane"/>
    <property type="evidence" value="ECO:0007669"/>
    <property type="project" value="TreeGrafter"/>
</dbReference>
<reference evidence="5" key="1">
    <citation type="submission" date="2022-04" db="EMBL/GenBank/DDBJ databases">
        <title>A functionally conserved STORR gene fusion in Papaver species that diverged 16.8 million years ago.</title>
        <authorList>
            <person name="Catania T."/>
        </authorList>
    </citation>
    <scope>NUCLEOTIDE SEQUENCE</scope>
    <source>
        <strain evidence="5">S-188037</strain>
    </source>
</reference>
<organism evidence="5 6">
    <name type="scientific">Papaver atlanticum</name>
    <dbReference type="NCBI Taxonomy" id="357466"/>
    <lineage>
        <taxon>Eukaryota</taxon>
        <taxon>Viridiplantae</taxon>
        <taxon>Streptophyta</taxon>
        <taxon>Embryophyta</taxon>
        <taxon>Tracheophyta</taxon>
        <taxon>Spermatophyta</taxon>
        <taxon>Magnoliopsida</taxon>
        <taxon>Ranunculales</taxon>
        <taxon>Papaveraceae</taxon>
        <taxon>Papaveroideae</taxon>
        <taxon>Papaver</taxon>
    </lineage>
</organism>
<evidence type="ECO:0000259" key="4">
    <source>
        <dbReference type="Pfam" id="PF13962"/>
    </source>
</evidence>
<evidence type="ECO:0000256" key="1">
    <source>
        <dbReference type="PROSITE-ProRule" id="PRU00023"/>
    </source>
</evidence>
<feature type="transmembrane region" description="Helical" evidence="2">
    <location>
        <begin position="650"/>
        <end position="678"/>
    </location>
</feature>
<evidence type="ECO:0000256" key="2">
    <source>
        <dbReference type="SAM" id="Phobius"/>
    </source>
</evidence>
<dbReference type="SMART" id="SM00248">
    <property type="entry name" value="ANK"/>
    <property type="match status" value="2"/>
</dbReference>
<dbReference type="Pfam" id="PF13961">
    <property type="entry name" value="DUF4219"/>
    <property type="match status" value="1"/>
</dbReference>
<dbReference type="AlphaFoldDB" id="A0AAD4SY66"/>
<evidence type="ECO:0000313" key="5">
    <source>
        <dbReference type="EMBL" id="KAI3928497.1"/>
    </source>
</evidence>
<dbReference type="SUPFAM" id="SSF48403">
    <property type="entry name" value="Ankyrin repeat"/>
    <property type="match status" value="1"/>
</dbReference>
<dbReference type="PANTHER" id="PTHR24177">
    <property type="entry name" value="CASKIN"/>
    <property type="match status" value="1"/>
</dbReference>
<gene>
    <name evidence="5" type="ORF">MKW98_024098</name>
</gene>
<sequence length="766" mass="86807">MWATVAAQPELVEIVIDGELLNSSNYRTWKLHMRRNLKRQGLWGFLGKSSVTDCNKDKKALEAIKMSCQPHMKAHIFYTENAKEAWEWLAESASSPTEDKERHDKMVAEAAKAKEKLNGVMKADLTGNNYKNWKFYVENLLSSIYLWNVVVGIDNFRTRDYKEKNRHAEQIIMESCGKEMLPYIHGPCDAKKAWEKLAEAVSTEAKGKYIKYSRLLHAVQRYGFGEKHIDRNGRYWGSACEYFKEFPEAVVAEITEDGSTALHVAVMLGRVDFVKELLELMTAEQLEIKTRQGNALSVAAVGNNLEIVKMLVKKNPNLLAIQDQHGHIPLVISVINAGVHYLYSVTPKKMYLKHDKCIATLLIAALRAELYDIVLEILGESGFIRHGLNDCGGTLLSVLAGRPSAFESGNQFGYLHRYQSLLYRLAGTQLLKVLKTIVPGVKKPLDDKVKHYRVLQIVNTVSLLLTDLSPRELHKIGAYETIQKATTHGIVELFDRLAASNPSLLQSRDELGRSLIQNAIIFRQERIFQYISQMGQMYQTITSLDLSDNNVLHCAGFWVPSTKLDRVPGAALQMQRELQWFQEVERVVHPRYREMNNKDQHKKLMEKGAAWMKDTSQACMLVTTLIATIMFAAAFTVPGGNDQITGHPIFLMYVAFNVFIISDAISLFSACTSMVIFFSLLTGRYAPEDFLESLPRRLMLGLLSLFISITTMIVAFGATLIIILRGEISWAYMPVCVSRHSSFFIRCVTKSAVFQRIEVHVSRYLL</sequence>
<accession>A0AAD4SY66</accession>
<dbReference type="Pfam" id="PF13962">
    <property type="entry name" value="PGG"/>
    <property type="match status" value="1"/>
</dbReference>
<dbReference type="InterPro" id="IPR026961">
    <property type="entry name" value="PGG_dom"/>
</dbReference>
<dbReference type="InterPro" id="IPR002110">
    <property type="entry name" value="Ankyrin_rpt"/>
</dbReference>
<evidence type="ECO:0000313" key="6">
    <source>
        <dbReference type="Proteomes" id="UP001202328"/>
    </source>
</evidence>
<protein>
    <recommendedName>
        <fullName evidence="7">PGG domain-containing protein</fullName>
    </recommendedName>
</protein>
<feature type="repeat" description="ANK" evidence="1">
    <location>
        <begin position="257"/>
        <end position="279"/>
    </location>
</feature>
<feature type="transmembrane region" description="Helical" evidence="2">
    <location>
        <begin position="698"/>
        <end position="724"/>
    </location>
</feature>
<feature type="domain" description="PGG" evidence="4">
    <location>
        <begin position="610"/>
        <end position="722"/>
    </location>
</feature>